<organism evidence="1 2">
    <name type="scientific">Araneus ventricosus</name>
    <name type="common">Orbweaver spider</name>
    <name type="synonym">Epeira ventricosa</name>
    <dbReference type="NCBI Taxonomy" id="182803"/>
    <lineage>
        <taxon>Eukaryota</taxon>
        <taxon>Metazoa</taxon>
        <taxon>Ecdysozoa</taxon>
        <taxon>Arthropoda</taxon>
        <taxon>Chelicerata</taxon>
        <taxon>Arachnida</taxon>
        <taxon>Araneae</taxon>
        <taxon>Araneomorphae</taxon>
        <taxon>Entelegynae</taxon>
        <taxon>Araneoidea</taxon>
        <taxon>Araneidae</taxon>
        <taxon>Araneus</taxon>
    </lineage>
</organism>
<dbReference type="Proteomes" id="UP000499080">
    <property type="component" value="Unassembled WGS sequence"/>
</dbReference>
<proteinExistence type="predicted"/>
<sequence>MIWSMACYLYPTVRLTRSYPVMPVRLPGTSNDSRCYSSSTEAGVLVAITDHSPSPPVGDT</sequence>
<keyword evidence="2" id="KW-1185">Reference proteome</keyword>
<gene>
    <name evidence="1" type="ORF">AVEN_150754_1</name>
</gene>
<dbReference type="AlphaFoldDB" id="A0A4Y2UA12"/>
<name>A0A4Y2UA12_ARAVE</name>
<evidence type="ECO:0000313" key="2">
    <source>
        <dbReference type="Proteomes" id="UP000499080"/>
    </source>
</evidence>
<dbReference type="EMBL" id="BGPR01035151">
    <property type="protein sequence ID" value="GBO09835.1"/>
    <property type="molecule type" value="Genomic_DNA"/>
</dbReference>
<protein>
    <submittedName>
        <fullName evidence="1">Uncharacterized protein</fullName>
    </submittedName>
</protein>
<accession>A0A4Y2UA12</accession>
<reference evidence="1 2" key="1">
    <citation type="journal article" date="2019" name="Sci. Rep.">
        <title>Orb-weaving spider Araneus ventricosus genome elucidates the spidroin gene catalogue.</title>
        <authorList>
            <person name="Kono N."/>
            <person name="Nakamura H."/>
            <person name="Ohtoshi R."/>
            <person name="Moran D.A.P."/>
            <person name="Shinohara A."/>
            <person name="Yoshida Y."/>
            <person name="Fujiwara M."/>
            <person name="Mori M."/>
            <person name="Tomita M."/>
            <person name="Arakawa K."/>
        </authorList>
    </citation>
    <scope>NUCLEOTIDE SEQUENCE [LARGE SCALE GENOMIC DNA]</scope>
</reference>
<comment type="caution">
    <text evidence="1">The sequence shown here is derived from an EMBL/GenBank/DDBJ whole genome shotgun (WGS) entry which is preliminary data.</text>
</comment>
<feature type="non-terminal residue" evidence="1">
    <location>
        <position position="60"/>
    </location>
</feature>
<evidence type="ECO:0000313" key="1">
    <source>
        <dbReference type="EMBL" id="GBO09835.1"/>
    </source>
</evidence>